<comment type="caution">
    <text evidence="7">The sequence shown here is derived from an EMBL/GenBank/DDBJ whole genome shotgun (WGS) entry which is preliminary data.</text>
</comment>
<dbReference type="EMBL" id="JABZSJ010000011">
    <property type="protein sequence ID" value="MBF1383909.1"/>
    <property type="molecule type" value="Genomic_DNA"/>
</dbReference>
<dbReference type="InterPro" id="IPR000866">
    <property type="entry name" value="AhpC/TSA"/>
</dbReference>
<dbReference type="Pfam" id="PF00578">
    <property type="entry name" value="AhpC-TSA"/>
    <property type="match status" value="1"/>
</dbReference>
<dbReference type="SUPFAM" id="SSF52833">
    <property type="entry name" value="Thioredoxin-like"/>
    <property type="match status" value="1"/>
</dbReference>
<reference evidence="7" key="1">
    <citation type="submission" date="2020-04" db="EMBL/GenBank/DDBJ databases">
        <title>Deep metagenomics examines the oral microbiome during advanced dental caries in children, revealing novel taxa and co-occurrences with host molecules.</title>
        <authorList>
            <person name="Baker J.L."/>
            <person name="Morton J.T."/>
            <person name="Dinis M."/>
            <person name="Alvarez R."/>
            <person name="Tran N.C."/>
            <person name="Knight R."/>
            <person name="Edlund A."/>
        </authorList>
    </citation>
    <scope>NUCLEOTIDE SEQUENCE</scope>
    <source>
        <strain evidence="7">JCVI_44_bin.5</strain>
    </source>
</reference>
<dbReference type="RefSeq" id="WP_273158748.1">
    <property type="nucleotide sequence ID" value="NZ_JABZSJ010000011.1"/>
</dbReference>
<dbReference type="Gene3D" id="3.40.30.10">
    <property type="entry name" value="Glutaredoxin"/>
    <property type="match status" value="1"/>
</dbReference>
<gene>
    <name evidence="7" type="ORF">HXN26_03475</name>
</gene>
<dbReference type="Proteomes" id="UP000771736">
    <property type="component" value="Unassembled WGS sequence"/>
</dbReference>
<evidence type="ECO:0000313" key="7">
    <source>
        <dbReference type="EMBL" id="MBF1383909.1"/>
    </source>
</evidence>
<protein>
    <submittedName>
        <fullName evidence="7">Redoxin domain-containing protein</fullName>
    </submittedName>
</protein>
<dbReference type="InterPro" id="IPR013766">
    <property type="entry name" value="Thioredoxin_domain"/>
</dbReference>
<dbReference type="CDD" id="cd02966">
    <property type="entry name" value="TlpA_like_family"/>
    <property type="match status" value="1"/>
</dbReference>
<dbReference type="GO" id="GO:0030313">
    <property type="term" value="C:cell envelope"/>
    <property type="evidence" value="ECO:0007669"/>
    <property type="project" value="UniProtKB-SubCell"/>
</dbReference>
<dbReference type="GO" id="GO:0017004">
    <property type="term" value="P:cytochrome complex assembly"/>
    <property type="evidence" value="ECO:0007669"/>
    <property type="project" value="UniProtKB-KW"/>
</dbReference>
<comment type="subcellular location">
    <subcellularLocation>
        <location evidence="1">Cell envelope</location>
    </subcellularLocation>
</comment>
<evidence type="ECO:0000313" key="8">
    <source>
        <dbReference type="Proteomes" id="UP000771736"/>
    </source>
</evidence>
<dbReference type="AlphaFoldDB" id="A0A930HLA6"/>
<sequence length="308" mass="35892">MKRTILSAMLLLATFATAMAQDLDSKYATNLLKPGTLAPDFTLRTADEKDIKLRAFRGNYVILDFWASWCPDCRRDIPAMKQLWSDFMDYNVRIIGISFDTNKEAWVNTYWDKYQMNWTHVSELKKWKKETKIDRLYHVDWIPTMYLIDPYGKIVLGTVEIERLRATLEELKPRMKMSSVDVKSTYVGGREAMETYLKSHQEYDLQTYKMRFSAKVEVSFGVEMDGTITGVRVLNITDVKANNHKYDKLSEAKKAKAMDIATKNFRNEAARLVKRMPKWTPAAKDGRPVKDQQVITIEFDPFYNSIIK</sequence>
<feature type="chain" id="PRO_5037849855" evidence="5">
    <location>
        <begin position="21"/>
        <end position="308"/>
    </location>
</feature>
<dbReference type="PANTHER" id="PTHR42852">
    <property type="entry name" value="THIOL:DISULFIDE INTERCHANGE PROTEIN DSBE"/>
    <property type="match status" value="1"/>
</dbReference>
<name>A0A930HLA6_9BACT</name>
<dbReference type="SUPFAM" id="SSF74653">
    <property type="entry name" value="TolA/TonB C-terminal domain"/>
    <property type="match status" value="1"/>
</dbReference>
<dbReference type="GO" id="GO:0016209">
    <property type="term" value="F:antioxidant activity"/>
    <property type="evidence" value="ECO:0007669"/>
    <property type="project" value="InterPro"/>
</dbReference>
<accession>A0A930HLA6</accession>
<feature type="signal peptide" evidence="5">
    <location>
        <begin position="1"/>
        <end position="20"/>
    </location>
</feature>
<feature type="domain" description="Thioredoxin" evidence="6">
    <location>
        <begin position="32"/>
        <end position="180"/>
    </location>
</feature>
<evidence type="ECO:0000256" key="1">
    <source>
        <dbReference type="ARBA" id="ARBA00004196"/>
    </source>
</evidence>
<evidence type="ECO:0000256" key="3">
    <source>
        <dbReference type="ARBA" id="ARBA00023157"/>
    </source>
</evidence>
<dbReference type="Gene3D" id="3.30.1150.10">
    <property type="match status" value="1"/>
</dbReference>
<evidence type="ECO:0000256" key="5">
    <source>
        <dbReference type="SAM" id="SignalP"/>
    </source>
</evidence>
<dbReference type="InterPro" id="IPR036249">
    <property type="entry name" value="Thioredoxin-like_sf"/>
</dbReference>
<dbReference type="PROSITE" id="PS51352">
    <property type="entry name" value="THIOREDOXIN_2"/>
    <property type="match status" value="1"/>
</dbReference>
<dbReference type="PANTHER" id="PTHR42852:SF6">
    <property type="entry name" value="THIOL:DISULFIDE INTERCHANGE PROTEIN DSBE"/>
    <property type="match status" value="1"/>
</dbReference>
<organism evidence="7 8">
    <name type="scientific">Prevotella aurantiaca</name>
    <dbReference type="NCBI Taxonomy" id="596085"/>
    <lineage>
        <taxon>Bacteria</taxon>
        <taxon>Pseudomonadati</taxon>
        <taxon>Bacteroidota</taxon>
        <taxon>Bacteroidia</taxon>
        <taxon>Bacteroidales</taxon>
        <taxon>Prevotellaceae</taxon>
        <taxon>Prevotella</taxon>
    </lineage>
</organism>
<dbReference type="GO" id="GO:0016491">
    <property type="term" value="F:oxidoreductase activity"/>
    <property type="evidence" value="ECO:0007669"/>
    <property type="project" value="InterPro"/>
</dbReference>
<keyword evidence="4" id="KW-0676">Redox-active center</keyword>
<keyword evidence="5" id="KW-0732">Signal</keyword>
<evidence type="ECO:0000256" key="4">
    <source>
        <dbReference type="ARBA" id="ARBA00023284"/>
    </source>
</evidence>
<proteinExistence type="predicted"/>
<keyword evidence="2" id="KW-0201">Cytochrome c-type biogenesis</keyword>
<dbReference type="InterPro" id="IPR050553">
    <property type="entry name" value="Thioredoxin_ResA/DsbE_sf"/>
</dbReference>
<evidence type="ECO:0000259" key="6">
    <source>
        <dbReference type="PROSITE" id="PS51352"/>
    </source>
</evidence>
<keyword evidence="3" id="KW-1015">Disulfide bond</keyword>
<evidence type="ECO:0000256" key="2">
    <source>
        <dbReference type="ARBA" id="ARBA00022748"/>
    </source>
</evidence>